<comment type="caution">
    <text evidence="1">The sequence shown here is derived from an EMBL/GenBank/DDBJ whole genome shotgun (WGS) entry which is preliminary data.</text>
</comment>
<name>A0A8T2RCW3_CERRI</name>
<gene>
    <name evidence="1" type="ORF">KP509_28G023000</name>
</gene>
<accession>A0A8T2RCW3</accession>
<keyword evidence="2" id="KW-1185">Reference proteome</keyword>
<dbReference type="EMBL" id="CM035433">
    <property type="protein sequence ID" value="KAH7293375.1"/>
    <property type="molecule type" value="Genomic_DNA"/>
</dbReference>
<reference evidence="1" key="1">
    <citation type="submission" date="2021-08" db="EMBL/GenBank/DDBJ databases">
        <title>WGS assembly of Ceratopteris richardii.</title>
        <authorList>
            <person name="Marchant D.B."/>
            <person name="Chen G."/>
            <person name="Jenkins J."/>
            <person name="Shu S."/>
            <person name="Leebens-Mack J."/>
            <person name="Grimwood J."/>
            <person name="Schmutz J."/>
            <person name="Soltis P."/>
            <person name="Soltis D."/>
            <person name="Chen Z.-H."/>
        </authorList>
    </citation>
    <scope>NUCLEOTIDE SEQUENCE</scope>
    <source>
        <strain evidence="1">Whitten #5841</strain>
        <tissue evidence="1">Leaf</tissue>
    </source>
</reference>
<organism evidence="1 2">
    <name type="scientific">Ceratopteris richardii</name>
    <name type="common">Triangle waterfern</name>
    <dbReference type="NCBI Taxonomy" id="49495"/>
    <lineage>
        <taxon>Eukaryota</taxon>
        <taxon>Viridiplantae</taxon>
        <taxon>Streptophyta</taxon>
        <taxon>Embryophyta</taxon>
        <taxon>Tracheophyta</taxon>
        <taxon>Polypodiopsida</taxon>
        <taxon>Polypodiidae</taxon>
        <taxon>Polypodiales</taxon>
        <taxon>Pteridineae</taxon>
        <taxon>Pteridaceae</taxon>
        <taxon>Parkerioideae</taxon>
        <taxon>Ceratopteris</taxon>
    </lineage>
</organism>
<evidence type="ECO:0000313" key="2">
    <source>
        <dbReference type="Proteomes" id="UP000825935"/>
    </source>
</evidence>
<proteinExistence type="predicted"/>
<dbReference type="Proteomes" id="UP000825935">
    <property type="component" value="Chromosome 28"/>
</dbReference>
<dbReference type="AlphaFoldDB" id="A0A8T2RCW3"/>
<sequence length="51" mass="5720">MEHPSILEHLLSDIPYLNSNSRDEQEEGCHPAIDLLNSAGASLTLQPFFIR</sequence>
<evidence type="ECO:0000313" key="1">
    <source>
        <dbReference type="EMBL" id="KAH7293375.1"/>
    </source>
</evidence>
<protein>
    <submittedName>
        <fullName evidence="1">Uncharacterized protein</fullName>
    </submittedName>
</protein>